<dbReference type="Pfam" id="PF01053">
    <property type="entry name" value="Cys_Met_Meta_PP"/>
    <property type="match status" value="1"/>
</dbReference>
<dbReference type="Gene3D" id="3.40.640.10">
    <property type="entry name" value="Type I PLP-dependent aspartate aminotransferase-like (Major domain)"/>
    <property type="match status" value="1"/>
</dbReference>
<keyword evidence="2 3" id="KW-0663">Pyridoxal phosphate</keyword>
<dbReference type="HAMAP" id="MF_02056">
    <property type="entry name" value="MetZ"/>
    <property type="match status" value="1"/>
</dbReference>
<dbReference type="EMBL" id="FPAS01000001">
    <property type="protein sequence ID" value="SFT53091.1"/>
    <property type="molecule type" value="Genomic_DNA"/>
</dbReference>
<dbReference type="InterPro" id="IPR015422">
    <property type="entry name" value="PyrdxlP-dep_Trfase_small"/>
</dbReference>
<dbReference type="GO" id="GO:0071268">
    <property type="term" value="P:homocysteine biosynthetic process"/>
    <property type="evidence" value="ECO:0007669"/>
    <property type="project" value="InterPro"/>
</dbReference>
<dbReference type="InterPro" id="IPR006234">
    <property type="entry name" value="O-succ-hSer_sulfhydrylase"/>
</dbReference>
<reference evidence="6 7" key="1">
    <citation type="submission" date="2016-10" db="EMBL/GenBank/DDBJ databases">
        <authorList>
            <person name="de Groot N.N."/>
        </authorList>
    </citation>
    <scope>NUCLEOTIDE SEQUENCE [LARGE SCALE GENOMIC DNA]</scope>
    <source>
        <strain evidence="6 7">CGMCC 1.7005</strain>
    </source>
</reference>
<dbReference type="PANTHER" id="PTHR11808">
    <property type="entry name" value="TRANS-SULFURATION ENZYME FAMILY MEMBER"/>
    <property type="match status" value="1"/>
</dbReference>
<dbReference type="FunFam" id="3.90.1150.10:FF:000033">
    <property type="entry name" value="Cystathionine gamma-synthase"/>
    <property type="match status" value="1"/>
</dbReference>
<comment type="cofactor">
    <cofactor evidence="1 3 5">
        <name>pyridoxal 5'-phosphate</name>
        <dbReference type="ChEBI" id="CHEBI:597326"/>
    </cofactor>
</comment>
<dbReference type="FunFam" id="3.40.640.10:FF:000046">
    <property type="entry name" value="Cystathionine gamma-lyase"/>
    <property type="match status" value="1"/>
</dbReference>
<dbReference type="InterPro" id="IPR015421">
    <property type="entry name" value="PyrdxlP-dep_Trfase_major"/>
</dbReference>
<dbReference type="GO" id="GO:0016765">
    <property type="term" value="F:transferase activity, transferring alkyl or aryl (other than methyl) groups"/>
    <property type="evidence" value="ECO:0007669"/>
    <property type="project" value="UniProtKB-UniRule"/>
</dbReference>
<keyword evidence="3" id="KW-0808">Transferase</keyword>
<evidence type="ECO:0000256" key="4">
    <source>
        <dbReference type="PIRSR" id="PIRSR001434-2"/>
    </source>
</evidence>
<dbReference type="EC" id="2.5.1.-" evidence="3"/>
<dbReference type="UniPathway" id="UPA00051">
    <property type="reaction ID" value="UER00449"/>
</dbReference>
<comment type="subunit">
    <text evidence="3">Homotetramer.</text>
</comment>
<comment type="function">
    <text evidence="3">Catalyzes the formation of L-homocysteine from O-succinyl-L-homoserine (OSHS) and hydrogen sulfide.</text>
</comment>
<evidence type="ECO:0000256" key="5">
    <source>
        <dbReference type="RuleBase" id="RU362118"/>
    </source>
</evidence>
<comment type="pathway">
    <text evidence="3">Amino-acid biosynthesis; L-methionine biosynthesis via de novo pathway; L-homocysteine from O-succinyl-L-homoserine: step 1/1.</text>
</comment>
<dbReference type="OrthoDB" id="9803729at2"/>
<keyword evidence="7" id="KW-1185">Reference proteome</keyword>
<dbReference type="SUPFAM" id="SSF53383">
    <property type="entry name" value="PLP-dependent transferases"/>
    <property type="match status" value="1"/>
</dbReference>
<dbReference type="STRING" id="477690.SAMN05216474_1117"/>
<dbReference type="PIRSF" id="PIRSF001434">
    <property type="entry name" value="CGS"/>
    <property type="match status" value="1"/>
</dbReference>
<dbReference type="AlphaFoldDB" id="A0A1I6YS85"/>
<dbReference type="Proteomes" id="UP000236454">
    <property type="component" value="Unassembled WGS sequence"/>
</dbReference>
<dbReference type="InterPro" id="IPR000277">
    <property type="entry name" value="Cys/Met-Metab_PyrdxlP-dep_enz"/>
</dbReference>
<dbReference type="GO" id="GO:0005737">
    <property type="term" value="C:cytoplasm"/>
    <property type="evidence" value="ECO:0007669"/>
    <property type="project" value="TreeGrafter"/>
</dbReference>
<organism evidence="6 7">
    <name type="scientific">Lishizhenia tianjinensis</name>
    <dbReference type="NCBI Taxonomy" id="477690"/>
    <lineage>
        <taxon>Bacteria</taxon>
        <taxon>Pseudomonadati</taxon>
        <taxon>Bacteroidota</taxon>
        <taxon>Flavobacteriia</taxon>
        <taxon>Flavobacteriales</taxon>
        <taxon>Crocinitomicaceae</taxon>
        <taxon>Lishizhenia</taxon>
    </lineage>
</organism>
<proteinExistence type="inferred from homology"/>
<keyword evidence="3" id="KW-0028">Amino-acid biosynthesis</keyword>
<protein>
    <recommendedName>
        <fullName evidence="3">O-succinylhomoserine sulfhydrylase</fullName>
        <shortName evidence="3">OSH sulfhydrylase</shortName>
        <shortName evidence="3">OSHS sulfhydrylase</shortName>
        <ecNumber evidence="3">2.5.1.-</ecNumber>
    </recommendedName>
</protein>
<dbReference type="RefSeq" id="WP_090247324.1">
    <property type="nucleotide sequence ID" value="NZ_FPAS01000001.1"/>
</dbReference>
<evidence type="ECO:0000256" key="1">
    <source>
        <dbReference type="ARBA" id="ARBA00001933"/>
    </source>
</evidence>
<evidence type="ECO:0000313" key="7">
    <source>
        <dbReference type="Proteomes" id="UP000236454"/>
    </source>
</evidence>
<dbReference type="Gene3D" id="3.90.1150.10">
    <property type="entry name" value="Aspartate Aminotransferase, domain 1"/>
    <property type="match status" value="1"/>
</dbReference>
<dbReference type="CDD" id="cd00614">
    <property type="entry name" value="CGS_like"/>
    <property type="match status" value="1"/>
</dbReference>
<keyword evidence="3" id="KW-0486">Methionine biosynthesis</keyword>
<dbReference type="GO" id="GO:0019346">
    <property type="term" value="P:transsulfuration"/>
    <property type="evidence" value="ECO:0007669"/>
    <property type="project" value="InterPro"/>
</dbReference>
<dbReference type="GO" id="GO:0030170">
    <property type="term" value="F:pyridoxal phosphate binding"/>
    <property type="evidence" value="ECO:0007669"/>
    <property type="project" value="UniProtKB-UniRule"/>
</dbReference>
<dbReference type="GO" id="GO:0071266">
    <property type="term" value="P:'de novo' L-methionine biosynthetic process"/>
    <property type="evidence" value="ECO:0007669"/>
    <property type="project" value="UniProtKB-UniRule"/>
</dbReference>
<comment type="catalytic activity">
    <reaction evidence="3">
        <text>O-succinyl-L-homoserine + hydrogen sulfide = L-homocysteine + succinate</text>
        <dbReference type="Rhea" id="RHEA:27826"/>
        <dbReference type="ChEBI" id="CHEBI:29919"/>
        <dbReference type="ChEBI" id="CHEBI:30031"/>
        <dbReference type="ChEBI" id="CHEBI:57661"/>
        <dbReference type="ChEBI" id="CHEBI:58199"/>
    </reaction>
</comment>
<comment type="similarity">
    <text evidence="3">Belongs to the trans-sulfuration enzymes family. MetZ subfamily.</text>
</comment>
<evidence type="ECO:0000256" key="3">
    <source>
        <dbReference type="HAMAP-Rule" id="MF_02056"/>
    </source>
</evidence>
<dbReference type="PROSITE" id="PS00868">
    <property type="entry name" value="CYS_MET_METAB_PP"/>
    <property type="match status" value="1"/>
</dbReference>
<dbReference type="PANTHER" id="PTHR11808:SF80">
    <property type="entry name" value="CYSTATHIONINE GAMMA-LYASE"/>
    <property type="match status" value="1"/>
</dbReference>
<evidence type="ECO:0000256" key="2">
    <source>
        <dbReference type="ARBA" id="ARBA00022898"/>
    </source>
</evidence>
<feature type="modified residue" description="N6-(pyridoxal phosphate)lysine" evidence="3 4">
    <location>
        <position position="203"/>
    </location>
</feature>
<evidence type="ECO:0000313" key="6">
    <source>
        <dbReference type="EMBL" id="SFT53091.1"/>
    </source>
</evidence>
<name>A0A1I6YS85_9FLAO</name>
<sequence length="390" mass="42730">MRDETLAIRLQNEKSPFGEHSTPLYLTSSYAFENAEHMRALFADEQEGNIYSRYSNPSVSEFIDKMCRLEKTEAGFATASGMAAVFSTFGALLEKGDHVVSCSAIFGSTHKLFTEILPKWGIHTSYVGSQDYEGFERAILPTTKLVYVETPSNPGLDIVDLERLGEICKKHGLLLVVDNCFATPIIQKPIEFGADIVIHSATKWIDGQGRTMGGVILSTQEIIKKVEGFARHTGPCLSPFNAWVLSKSLETLALRIEKHSANAASLAERLAIHPAVETLKYPHFRTHPQYALAKKQMRLGGGIVSFEIKGGLSAGRKFLDALQMLSLTANLGDTRSIATHPASTTHSKLTPEDRASVGISDGLIRLSVGLEHLEDIVADVFQALEVSQKK</sequence>
<dbReference type="GO" id="GO:0016846">
    <property type="term" value="F:carbon-sulfur lyase activity"/>
    <property type="evidence" value="ECO:0007669"/>
    <property type="project" value="TreeGrafter"/>
</dbReference>
<dbReference type="InterPro" id="IPR054542">
    <property type="entry name" value="Cys_met_metab_PP"/>
</dbReference>
<dbReference type="InterPro" id="IPR015424">
    <property type="entry name" value="PyrdxlP-dep_Trfase"/>
</dbReference>
<accession>A0A1I6YS85</accession>
<gene>
    <name evidence="3" type="primary">metZ</name>
    <name evidence="6" type="ORF">SAMN05216474_1117</name>
</gene>